<dbReference type="Pfam" id="PF06013">
    <property type="entry name" value="WXG100"/>
    <property type="match status" value="1"/>
</dbReference>
<dbReference type="Proteomes" id="UP000010445">
    <property type="component" value="Unassembled WGS sequence"/>
</dbReference>
<dbReference type="GeneID" id="84896116"/>
<dbReference type="Gene3D" id="1.10.287.1060">
    <property type="entry name" value="ESAT-6-like"/>
    <property type="match status" value="1"/>
</dbReference>
<dbReference type="eggNOG" id="COG4842">
    <property type="taxonomic scope" value="Bacteria"/>
</dbReference>
<reference evidence="2 3" key="1">
    <citation type="submission" date="2012-05" db="EMBL/GenBank/DDBJ databases">
        <authorList>
            <person name="Weinstock G."/>
            <person name="Sodergren E."/>
            <person name="Lobos E.A."/>
            <person name="Fulton L."/>
            <person name="Fulton R."/>
            <person name="Courtney L."/>
            <person name="Fronick C."/>
            <person name="O'Laughlin M."/>
            <person name="Godfrey J."/>
            <person name="Wilson R.M."/>
            <person name="Miner T."/>
            <person name="Farmer C."/>
            <person name="Delehaunty K."/>
            <person name="Cordes M."/>
            <person name="Minx P."/>
            <person name="Tomlinson C."/>
            <person name="Chen J."/>
            <person name="Wollam A."/>
            <person name="Pepin K.H."/>
            <person name="Bhonagiri V."/>
            <person name="Zhang X."/>
            <person name="Suruliraj S."/>
            <person name="Warren W."/>
            <person name="Mitreva M."/>
            <person name="Mardis E.R."/>
            <person name="Wilson R.K."/>
        </authorList>
    </citation>
    <scope>NUCLEOTIDE SEQUENCE [LARGE SCALE GENOMIC DNA]</scope>
    <source>
        <strain evidence="2 3">F0235</strain>
    </source>
</reference>
<dbReference type="SUPFAM" id="SSF140453">
    <property type="entry name" value="EsxAB dimer-like"/>
    <property type="match status" value="1"/>
</dbReference>
<dbReference type="RefSeq" id="WP_006062648.1">
    <property type="nucleotide sequence ID" value="NZ_KB290826.1"/>
</dbReference>
<comment type="caution">
    <text evidence="2">The sequence shown here is derived from an EMBL/GenBank/DDBJ whole genome shotgun (WGS) entry which is preliminary data.</text>
</comment>
<name>L1M950_9CORY</name>
<keyword evidence="3" id="KW-1185">Reference proteome</keyword>
<evidence type="ECO:0000313" key="2">
    <source>
        <dbReference type="EMBL" id="EKX87519.1"/>
    </source>
</evidence>
<accession>L1M950</accession>
<proteinExistence type="inferred from homology"/>
<evidence type="ECO:0000256" key="1">
    <source>
        <dbReference type="RuleBase" id="RU362001"/>
    </source>
</evidence>
<dbReference type="AlphaFoldDB" id="L1M950"/>
<sequence length="95" mass="10282">MDQIKYQFGDIETAAADIRATAGSMNALLDDLKQQLHPMVSTWEGDSASAYQTAQAKWDSAAAELNTILETIASTVQEGNDRMSEVNRMAAASWG</sequence>
<dbReference type="NCBIfam" id="TIGR03930">
    <property type="entry name" value="WXG100_ESAT6"/>
    <property type="match status" value="1"/>
</dbReference>
<gene>
    <name evidence="2" type="ORF">HMPREF9997_02845</name>
</gene>
<dbReference type="InterPro" id="IPR036689">
    <property type="entry name" value="ESAT-6-like_sf"/>
</dbReference>
<dbReference type="PATRIC" id="fig|1035195.3.peg.2553"/>
<organism evidence="2 3">
    <name type="scientific">Corynebacterium durum F0235</name>
    <dbReference type="NCBI Taxonomy" id="1035195"/>
    <lineage>
        <taxon>Bacteria</taxon>
        <taxon>Bacillati</taxon>
        <taxon>Actinomycetota</taxon>
        <taxon>Actinomycetes</taxon>
        <taxon>Mycobacteriales</taxon>
        <taxon>Corynebacteriaceae</taxon>
        <taxon>Corynebacterium</taxon>
    </lineage>
</organism>
<dbReference type="InterPro" id="IPR010310">
    <property type="entry name" value="T7SS_ESAT-6-like"/>
</dbReference>
<dbReference type="HOGENOM" id="CLU_151185_3_4_11"/>
<dbReference type="EMBL" id="AMEM01000044">
    <property type="protein sequence ID" value="EKX87519.1"/>
    <property type="molecule type" value="Genomic_DNA"/>
</dbReference>
<evidence type="ECO:0000313" key="3">
    <source>
        <dbReference type="Proteomes" id="UP000010445"/>
    </source>
</evidence>
<comment type="similarity">
    <text evidence="1">Belongs to the WXG100 family.</text>
</comment>
<dbReference type="OrthoDB" id="3387628at2"/>
<dbReference type="STRING" id="1035195.HMPREF9997_02845"/>
<protein>
    <recommendedName>
        <fullName evidence="1">ESAT-6-like protein</fullName>
    </recommendedName>
</protein>